<dbReference type="InterPro" id="IPR050565">
    <property type="entry name" value="LYPA1-2/EST-like"/>
</dbReference>
<accession>A0A507AZ99</accession>
<organism evidence="3 4">
    <name type="scientific">Thyridium curvatum</name>
    <dbReference type="NCBI Taxonomy" id="1093900"/>
    <lineage>
        <taxon>Eukaryota</taxon>
        <taxon>Fungi</taxon>
        <taxon>Dikarya</taxon>
        <taxon>Ascomycota</taxon>
        <taxon>Pezizomycotina</taxon>
        <taxon>Sordariomycetes</taxon>
        <taxon>Sordariomycetidae</taxon>
        <taxon>Thyridiales</taxon>
        <taxon>Thyridiaceae</taxon>
        <taxon>Thyridium</taxon>
    </lineage>
</organism>
<dbReference type="InterPro" id="IPR011008">
    <property type="entry name" value="Dimeric_a/b-barrel"/>
</dbReference>
<dbReference type="InterPro" id="IPR003140">
    <property type="entry name" value="PLipase/COase/thioEstase"/>
</dbReference>
<dbReference type="OrthoDB" id="2418081at2759"/>
<proteinExistence type="inferred from homology"/>
<dbReference type="PROSITE" id="PS51502">
    <property type="entry name" value="S_R_A_B_BARREL"/>
    <property type="match status" value="1"/>
</dbReference>
<evidence type="ECO:0000313" key="4">
    <source>
        <dbReference type="Proteomes" id="UP000319257"/>
    </source>
</evidence>
<evidence type="ECO:0000313" key="3">
    <source>
        <dbReference type="EMBL" id="TPX12847.1"/>
    </source>
</evidence>
<protein>
    <recommendedName>
        <fullName evidence="2">Stress-response A/B barrel domain-containing protein</fullName>
    </recommendedName>
</protein>
<dbReference type="RefSeq" id="XP_030994558.1">
    <property type="nucleotide sequence ID" value="XM_031141392.1"/>
</dbReference>
<evidence type="ECO:0000259" key="2">
    <source>
        <dbReference type="PROSITE" id="PS51502"/>
    </source>
</evidence>
<dbReference type="AlphaFoldDB" id="A0A507AZ99"/>
<reference evidence="3 4" key="1">
    <citation type="submission" date="2019-06" db="EMBL/GenBank/DDBJ databases">
        <title>Draft genome sequence of the filamentous fungus Phialemoniopsis curvata isolated from diesel fuel.</title>
        <authorList>
            <person name="Varaljay V.A."/>
            <person name="Lyon W.J."/>
            <person name="Crouch A.L."/>
            <person name="Drake C.E."/>
            <person name="Hollomon J.M."/>
            <person name="Nadeau L.J."/>
            <person name="Nunn H.S."/>
            <person name="Stevenson B.S."/>
            <person name="Bojanowski C.L."/>
            <person name="Crookes-Goodson W.J."/>
        </authorList>
    </citation>
    <scope>NUCLEOTIDE SEQUENCE [LARGE SCALE GENOMIC DNA]</scope>
    <source>
        <strain evidence="3 4">D216</strain>
    </source>
</reference>
<dbReference type="EMBL" id="SKBQ01000039">
    <property type="protein sequence ID" value="TPX12847.1"/>
    <property type="molecule type" value="Genomic_DNA"/>
</dbReference>
<dbReference type="InParanoid" id="A0A507AZ99"/>
<dbReference type="Gene3D" id="3.40.50.1820">
    <property type="entry name" value="alpha/beta hydrolase"/>
    <property type="match status" value="1"/>
</dbReference>
<dbReference type="Pfam" id="PF07876">
    <property type="entry name" value="Dabb"/>
    <property type="match status" value="1"/>
</dbReference>
<dbReference type="PANTHER" id="PTHR10655">
    <property type="entry name" value="LYSOPHOSPHOLIPASE-RELATED"/>
    <property type="match status" value="1"/>
</dbReference>
<dbReference type="GO" id="GO:0005737">
    <property type="term" value="C:cytoplasm"/>
    <property type="evidence" value="ECO:0007669"/>
    <property type="project" value="TreeGrafter"/>
</dbReference>
<gene>
    <name evidence="3" type="ORF">E0L32_006727</name>
</gene>
<comment type="caution">
    <text evidence="3">The sequence shown here is derived from an EMBL/GenBank/DDBJ whole genome shotgun (WGS) entry which is preliminary data.</text>
</comment>
<dbReference type="InterPro" id="IPR029058">
    <property type="entry name" value="AB_hydrolase_fold"/>
</dbReference>
<dbReference type="Gene3D" id="3.30.70.100">
    <property type="match status" value="1"/>
</dbReference>
<dbReference type="GO" id="GO:0008474">
    <property type="term" value="F:palmitoyl-(protein) hydrolase activity"/>
    <property type="evidence" value="ECO:0007669"/>
    <property type="project" value="TreeGrafter"/>
</dbReference>
<dbReference type="SUPFAM" id="SSF54909">
    <property type="entry name" value="Dimeric alpha+beta barrel"/>
    <property type="match status" value="1"/>
</dbReference>
<sequence length="439" mass="48136">MAKPRHFVAGIIALALIFFICTSSQISGFLYPAQSQTSASVTHTVLFQFSAKATADDVKAACDRFLALKESCIHPTKQAPYIISLKGGKDNSPEGLQGGITHGFVVEFASTEDRDYYVKTDPSHQAFIKSIGDLVDRAVVVDFRGCLPAPIMSYCEPTDASAESAFGHTHIVEPQKQHTHTAIVLHGRGSTGEEFADEILSSELSDRRTLPEHFPTWRWVFPSSRTVWSTVFEEHMPSWFDSYSAGDLDLAKVSQIKSLKASVSHVRSVLASETERLGGRSEHIYLCGISQGGAVGLWTLLQQPEDRKLGAFVGISTWLPLAEDIRAVLPDTISVAEPSGGEPVSHPRELLGGLDGLWTEQQEHNQPRETPIFLGHGNDDAYVDVELGRDAKKVLTNLGFNVQWKEYSGAEQEGHWLKIPDELDDFTAFLDGLSAQSVG</sequence>
<dbReference type="SUPFAM" id="SSF53474">
    <property type="entry name" value="alpha/beta-Hydrolases"/>
    <property type="match status" value="1"/>
</dbReference>
<keyword evidence="4" id="KW-1185">Reference proteome</keyword>
<dbReference type="Pfam" id="PF02230">
    <property type="entry name" value="Abhydrolase_2"/>
    <property type="match status" value="2"/>
</dbReference>
<evidence type="ECO:0000256" key="1">
    <source>
        <dbReference type="ARBA" id="ARBA00006499"/>
    </source>
</evidence>
<dbReference type="Proteomes" id="UP000319257">
    <property type="component" value="Unassembled WGS sequence"/>
</dbReference>
<name>A0A507AZ99_9PEZI</name>
<dbReference type="GeneID" id="41974174"/>
<feature type="domain" description="Stress-response A/B barrel" evidence="2">
    <location>
        <begin position="41"/>
        <end position="143"/>
    </location>
</feature>
<dbReference type="SMART" id="SM00886">
    <property type="entry name" value="Dabb"/>
    <property type="match status" value="1"/>
</dbReference>
<dbReference type="InterPro" id="IPR013097">
    <property type="entry name" value="Dabb"/>
</dbReference>
<comment type="similarity">
    <text evidence="1">Belongs to the AB hydrolase superfamily. AB hydrolase 2 family.</text>
</comment>
<dbReference type="STRING" id="1093900.A0A507AZ99"/>
<dbReference type="PANTHER" id="PTHR10655:SF63">
    <property type="entry name" value="PHOSPHOLIPASE_CARBOXYLESTERASE_THIOESTERASE DOMAIN-CONTAINING PROTEIN"/>
    <property type="match status" value="1"/>
</dbReference>
<dbReference type="GO" id="GO:0052689">
    <property type="term" value="F:carboxylic ester hydrolase activity"/>
    <property type="evidence" value="ECO:0007669"/>
    <property type="project" value="TreeGrafter"/>
</dbReference>